<dbReference type="STRING" id="391937.NA2_03932"/>
<dbReference type="Proteomes" id="UP000006786">
    <property type="component" value="Unassembled WGS sequence"/>
</dbReference>
<evidence type="ECO:0008006" key="4">
    <source>
        <dbReference type="Google" id="ProtNLM"/>
    </source>
</evidence>
<feature type="chain" id="PRO_5003860715" description="TIGR02301 family protein" evidence="1">
    <location>
        <begin position="24"/>
        <end position="123"/>
    </location>
</feature>
<dbReference type="NCBIfam" id="TIGR02301">
    <property type="entry name" value="TIGR02301 family protein"/>
    <property type="match status" value="1"/>
</dbReference>
<dbReference type="AlphaFoldDB" id="K2LRI2"/>
<dbReference type="eggNOG" id="COG5451">
    <property type="taxonomic scope" value="Bacteria"/>
</dbReference>
<evidence type="ECO:0000313" key="3">
    <source>
        <dbReference type="Proteomes" id="UP000006786"/>
    </source>
</evidence>
<dbReference type="InterPro" id="IPR012645">
    <property type="entry name" value="CHP02301"/>
</dbReference>
<gene>
    <name evidence="2" type="ORF">NA2_03932</name>
</gene>
<proteinExistence type="predicted"/>
<dbReference type="EMBL" id="AMRM01000003">
    <property type="protein sequence ID" value="EKF20374.1"/>
    <property type="molecule type" value="Genomic_DNA"/>
</dbReference>
<evidence type="ECO:0000256" key="1">
    <source>
        <dbReference type="SAM" id="SignalP"/>
    </source>
</evidence>
<comment type="caution">
    <text evidence="2">The sequence shown here is derived from an EMBL/GenBank/DDBJ whole genome shotgun (WGS) entry which is preliminary data.</text>
</comment>
<name>K2LRI2_9HYPH</name>
<dbReference type="Pfam" id="PF09539">
    <property type="entry name" value="DUF2385"/>
    <property type="match status" value="1"/>
</dbReference>
<accession>K2LRI2</accession>
<sequence length="123" mass="13444">MNRGCAIVVCLAALLMAAVPAHAVEATYEKPLLRLAEVLGAVHYLRNVCGEESDSWRARMQALLETEAPSPARREKLVASFNHGYRAFAGTYQSCTAQARAAVELYMKEGALLSKDIAQRYGN</sequence>
<dbReference type="RefSeq" id="WP_008594444.1">
    <property type="nucleotide sequence ID" value="NZ_AMRM01000003.1"/>
</dbReference>
<keyword evidence="1" id="KW-0732">Signal</keyword>
<evidence type="ECO:0000313" key="2">
    <source>
        <dbReference type="EMBL" id="EKF20374.1"/>
    </source>
</evidence>
<keyword evidence="3" id="KW-1185">Reference proteome</keyword>
<dbReference type="OrthoDB" id="8481666at2"/>
<organism evidence="2 3">
    <name type="scientific">Nitratireductor pacificus pht-3B</name>
    <dbReference type="NCBI Taxonomy" id="391937"/>
    <lineage>
        <taxon>Bacteria</taxon>
        <taxon>Pseudomonadati</taxon>
        <taxon>Pseudomonadota</taxon>
        <taxon>Alphaproteobacteria</taxon>
        <taxon>Hyphomicrobiales</taxon>
        <taxon>Phyllobacteriaceae</taxon>
        <taxon>Nitratireductor</taxon>
    </lineage>
</organism>
<feature type="signal peptide" evidence="1">
    <location>
        <begin position="1"/>
        <end position="23"/>
    </location>
</feature>
<protein>
    <recommendedName>
        <fullName evidence="4">TIGR02301 family protein</fullName>
    </recommendedName>
</protein>
<reference evidence="2 3" key="1">
    <citation type="journal article" date="2012" name="J. Bacteriol.">
        <title>Genome Sequence of Nitratireductor pacificus Type Strain pht-3B.</title>
        <authorList>
            <person name="Lai Q."/>
            <person name="Li G."/>
            <person name="Shao Z."/>
        </authorList>
    </citation>
    <scope>NUCLEOTIDE SEQUENCE [LARGE SCALE GENOMIC DNA]</scope>
    <source>
        <strain evidence="3">pht-3B</strain>
    </source>
</reference>
<dbReference type="PATRIC" id="fig|391937.3.peg.815"/>